<dbReference type="EMBL" id="NDYQ01000015">
    <property type="protein sequence ID" value="OUT16430.1"/>
    <property type="molecule type" value="Genomic_DNA"/>
</dbReference>
<dbReference type="Proteomes" id="UP000195893">
    <property type="component" value="Unassembled WGS sequence"/>
</dbReference>
<reference evidence="2 3" key="1">
    <citation type="submission" date="2017-04" db="EMBL/GenBank/DDBJ databases">
        <title>Complete genome of Campylobacter concisus ATCC 33237T and draft genomes for an additional eight well characterized C. concisus strains.</title>
        <authorList>
            <person name="Cornelius A.J."/>
            <person name="Miller W.G."/>
            <person name="Lastovica A.J."/>
            <person name="On S.L."/>
            <person name="French N.P."/>
            <person name="Vandenberg O."/>
            <person name="Biggs P.J."/>
        </authorList>
    </citation>
    <scope>NUCLEOTIDE SEQUENCE [LARGE SCALE GENOMIC DNA]</scope>
    <source>
        <strain evidence="2 3">Lasto127.99</strain>
    </source>
</reference>
<feature type="transmembrane region" description="Helical" evidence="1">
    <location>
        <begin position="24"/>
        <end position="43"/>
    </location>
</feature>
<feature type="transmembrane region" description="Helical" evidence="1">
    <location>
        <begin position="86"/>
        <end position="113"/>
    </location>
</feature>
<dbReference type="AlphaFoldDB" id="A0A1Y5N6E4"/>
<gene>
    <name evidence="2" type="ORF">B9N60_08710</name>
</gene>
<organism evidence="2 3">
    <name type="scientific">Campylobacter concisus</name>
    <dbReference type="NCBI Taxonomy" id="199"/>
    <lineage>
        <taxon>Bacteria</taxon>
        <taxon>Pseudomonadati</taxon>
        <taxon>Campylobacterota</taxon>
        <taxon>Epsilonproteobacteria</taxon>
        <taxon>Campylobacterales</taxon>
        <taxon>Campylobacteraceae</taxon>
        <taxon>Campylobacter</taxon>
    </lineage>
</organism>
<proteinExistence type="predicted"/>
<feature type="transmembrane region" description="Helical" evidence="1">
    <location>
        <begin position="156"/>
        <end position="181"/>
    </location>
</feature>
<protein>
    <submittedName>
        <fullName evidence="2">Uncharacterized protein</fullName>
    </submittedName>
</protein>
<accession>A0A1Y5N6E4</accession>
<keyword evidence="1" id="KW-0812">Transmembrane</keyword>
<comment type="caution">
    <text evidence="2">The sequence shown here is derived from an EMBL/GenBank/DDBJ whole genome shotgun (WGS) entry which is preliminary data.</text>
</comment>
<evidence type="ECO:0000256" key="1">
    <source>
        <dbReference type="SAM" id="Phobius"/>
    </source>
</evidence>
<keyword evidence="1" id="KW-0472">Membrane</keyword>
<sequence length="346" mass="40215">MLPFFTLVLAAALNYINTNKMPFNIMVYSLGGSIIYLFLVISVDKKINIDKFVVCFAYTILNKTITKDDKNNTDKIDRLITKVIRYIVPTIFSISIVFILYIIFFIIKLLIAHYSFEIEWANLDIWFYSTMLGFSIMTLSYFKGLEYFYKKNDYKLLLVTVSTVVLVILYLLSSGAILHWLGMTNIEYKYLSIEKSALGALPEKIDDIGKIIPFEGKEVFSYVENNLSIIGSNKKDQNLSISISPKYLSFSCVNNKCKDINKSKNIKFENNVLSYQLDKNYTEENVTVKIEKKEYITYIEKHDDTVWLHNIKAISTLGKFYYLETKDGIRFELDASKIISRKKQER</sequence>
<evidence type="ECO:0000313" key="2">
    <source>
        <dbReference type="EMBL" id="OUT16430.1"/>
    </source>
</evidence>
<name>A0A1Y5N6E4_9BACT</name>
<evidence type="ECO:0000313" key="3">
    <source>
        <dbReference type="Proteomes" id="UP000195893"/>
    </source>
</evidence>
<keyword evidence="1" id="KW-1133">Transmembrane helix</keyword>
<feature type="transmembrane region" description="Helical" evidence="1">
    <location>
        <begin position="125"/>
        <end position="144"/>
    </location>
</feature>